<organism evidence="1 2">
    <name type="scientific">Pleurotus cornucopiae</name>
    <name type="common">Cornucopia mushroom</name>
    <dbReference type="NCBI Taxonomy" id="5321"/>
    <lineage>
        <taxon>Eukaryota</taxon>
        <taxon>Fungi</taxon>
        <taxon>Dikarya</taxon>
        <taxon>Basidiomycota</taxon>
        <taxon>Agaricomycotina</taxon>
        <taxon>Agaricomycetes</taxon>
        <taxon>Agaricomycetidae</taxon>
        <taxon>Agaricales</taxon>
        <taxon>Pleurotineae</taxon>
        <taxon>Pleurotaceae</taxon>
        <taxon>Pleurotus</taxon>
    </lineage>
</organism>
<gene>
    <name evidence="1" type="ORF">CCMSSC00406_0007112</name>
</gene>
<keyword evidence="2" id="KW-1185">Reference proteome</keyword>
<dbReference type="Proteomes" id="UP000824881">
    <property type="component" value="Unassembled WGS sequence"/>
</dbReference>
<name>A0ACB7IPP0_PLECO</name>
<accession>A0ACB7IPP0</accession>
<protein>
    <submittedName>
        <fullName evidence="1">Uncharacterized protein</fullName>
    </submittedName>
</protein>
<evidence type="ECO:0000313" key="2">
    <source>
        <dbReference type="Proteomes" id="UP000824881"/>
    </source>
</evidence>
<reference evidence="1 2" key="1">
    <citation type="journal article" date="2021" name="Appl. Environ. Microbiol.">
        <title>Genetic linkage and physical mapping for an oyster mushroom Pleurotus cornucopiae and QTL analysis for the trait cap color.</title>
        <authorList>
            <person name="Zhang Y."/>
            <person name="Gao W."/>
            <person name="Sonnenberg A."/>
            <person name="Chen Q."/>
            <person name="Zhang J."/>
            <person name="Huang C."/>
        </authorList>
    </citation>
    <scope>NUCLEOTIDE SEQUENCE [LARGE SCALE GENOMIC DNA]</scope>
    <source>
        <strain evidence="1">CCMSSC00406</strain>
    </source>
</reference>
<sequence length="543" mass="59470">MRTPSTALLTIAPLALAASMESLLSRSNATEGRAAEQCCTLLSDVLNSSQVLFPNSEEYAAQEASYYSGEQVLQHPACRVTPSNAEDVSKIVKFSTSNNCNFAVRSGGHMNWVGSSNIGGNGFTIDLEEMKQIGLLDNSKTVAISPGLRWADVYGFLSPHNLHTAGGRSSGVGVGGFLLGGGISFLSLEFGFGSDNVINYEIVLADGSIVNANESERSDLYWALKGGSTNYGIVTRFDMATFPLTEIWGGSLFYNATLGPTFYEYLVGFTQRLSVDPHGLLAPILAWNAAEKDYLIWTPNAYLGPEAFPSPLYDGLQDIPTIRDTMRITNLTSVTDEIENGSPGGSRTQWFALAFKANAELPWDIHLKGDEIFKPFLSRPNTSWALTMQPINVGMISAAKNRGGNPFGLTEEDGDLFLVLISVFWTDPGDDVDMKGATQELLKWSTDTAKERGLFNRFIYMNYALNTQPVLESFGPENFDRMREVKEKYDPRGLLNVWKAIGQSCIINVQYHPDPMLDSSMAVYGIHISAAVSTKKTSEEHRL</sequence>
<evidence type="ECO:0000313" key="1">
    <source>
        <dbReference type="EMBL" id="KAG9220193.1"/>
    </source>
</evidence>
<dbReference type="EMBL" id="WQMT02000008">
    <property type="protein sequence ID" value="KAG9220193.1"/>
    <property type="molecule type" value="Genomic_DNA"/>
</dbReference>
<comment type="caution">
    <text evidence="1">The sequence shown here is derived from an EMBL/GenBank/DDBJ whole genome shotgun (WGS) entry which is preliminary data.</text>
</comment>
<proteinExistence type="predicted"/>